<evidence type="ECO:0000256" key="3">
    <source>
        <dbReference type="ARBA" id="ARBA00022989"/>
    </source>
</evidence>
<keyword evidence="3 5" id="KW-1133">Transmembrane helix</keyword>
<dbReference type="KEGG" id="run:DR864_22770"/>
<dbReference type="PIRSF" id="PIRSF030066">
    <property type="entry name" value="UCP030066"/>
    <property type="match status" value="1"/>
</dbReference>
<reference evidence="6 7" key="1">
    <citation type="submission" date="2018-07" db="EMBL/GenBank/DDBJ databases">
        <title>Genome sequencing of Runella.</title>
        <authorList>
            <person name="Baek M.-G."/>
            <person name="Yi H."/>
        </authorList>
    </citation>
    <scope>NUCLEOTIDE SEQUENCE [LARGE SCALE GENOMIC DNA]</scope>
    <source>
        <strain evidence="6 7">HYN0085</strain>
    </source>
</reference>
<keyword evidence="2 5" id="KW-0812">Transmembrane</keyword>
<dbReference type="AlphaFoldDB" id="A0A344TNZ5"/>
<protein>
    <submittedName>
        <fullName evidence="6">DoxX family protein</fullName>
    </submittedName>
</protein>
<evidence type="ECO:0000256" key="5">
    <source>
        <dbReference type="SAM" id="Phobius"/>
    </source>
</evidence>
<organism evidence="6 7">
    <name type="scientific">Runella rosea</name>
    <dbReference type="NCBI Taxonomy" id="2259595"/>
    <lineage>
        <taxon>Bacteria</taxon>
        <taxon>Pseudomonadati</taxon>
        <taxon>Bacteroidota</taxon>
        <taxon>Cytophagia</taxon>
        <taxon>Cytophagales</taxon>
        <taxon>Spirosomataceae</taxon>
        <taxon>Runella</taxon>
    </lineage>
</organism>
<evidence type="ECO:0000256" key="2">
    <source>
        <dbReference type="ARBA" id="ARBA00022692"/>
    </source>
</evidence>
<gene>
    <name evidence="6" type="ORF">DR864_22770</name>
</gene>
<evidence type="ECO:0000256" key="1">
    <source>
        <dbReference type="ARBA" id="ARBA00004141"/>
    </source>
</evidence>
<evidence type="ECO:0000256" key="4">
    <source>
        <dbReference type="ARBA" id="ARBA00023136"/>
    </source>
</evidence>
<keyword evidence="7" id="KW-1185">Reference proteome</keyword>
<feature type="transmembrane region" description="Helical" evidence="5">
    <location>
        <begin position="7"/>
        <end position="27"/>
    </location>
</feature>
<name>A0A344TNZ5_9BACT</name>
<sequence>MKRDKIIYWITTGLIALLFLFSSYMYLTKAPDLIQSFQKIGFPIYFVTMLGIFKLLGSLALLNPWFDSLKEWAYAGFAFTLIGATWTHIATGTPFIMPIVILGVLGVSYFFKQKLQAKLA</sequence>
<dbReference type="InterPro" id="IPR032808">
    <property type="entry name" value="DoxX"/>
</dbReference>
<dbReference type="InterPro" id="IPR016944">
    <property type="entry name" value="UCP030066"/>
</dbReference>
<accession>A0A344TNZ5</accession>
<dbReference type="GO" id="GO:0016020">
    <property type="term" value="C:membrane"/>
    <property type="evidence" value="ECO:0007669"/>
    <property type="project" value="UniProtKB-SubCell"/>
</dbReference>
<keyword evidence="4 5" id="KW-0472">Membrane</keyword>
<proteinExistence type="predicted"/>
<comment type="subcellular location">
    <subcellularLocation>
        <location evidence="1">Membrane</location>
        <topology evidence="1">Multi-pass membrane protein</topology>
    </subcellularLocation>
</comment>
<feature type="transmembrane region" description="Helical" evidence="5">
    <location>
        <begin position="42"/>
        <end position="65"/>
    </location>
</feature>
<evidence type="ECO:0000313" key="6">
    <source>
        <dbReference type="EMBL" id="AXE20366.1"/>
    </source>
</evidence>
<dbReference type="Pfam" id="PF13564">
    <property type="entry name" value="DoxX_2"/>
    <property type="match status" value="1"/>
</dbReference>
<dbReference type="EMBL" id="CP030850">
    <property type="protein sequence ID" value="AXE20366.1"/>
    <property type="molecule type" value="Genomic_DNA"/>
</dbReference>
<dbReference type="RefSeq" id="WP_114069129.1">
    <property type="nucleotide sequence ID" value="NZ_CP030850.1"/>
</dbReference>
<feature type="transmembrane region" description="Helical" evidence="5">
    <location>
        <begin position="95"/>
        <end position="111"/>
    </location>
</feature>
<dbReference type="OrthoDB" id="7960583at2"/>
<dbReference type="Proteomes" id="UP000251993">
    <property type="component" value="Chromosome"/>
</dbReference>
<evidence type="ECO:0000313" key="7">
    <source>
        <dbReference type="Proteomes" id="UP000251993"/>
    </source>
</evidence>